<accession>A0A560JYH5</accession>
<dbReference type="OrthoDB" id="8311018at2"/>
<proteinExistence type="predicted"/>
<keyword evidence="5" id="KW-1185">Reference proteome</keyword>
<dbReference type="InterPro" id="IPR019734">
    <property type="entry name" value="TPR_rpt"/>
</dbReference>
<feature type="domain" description="AAA+ ATPase" evidence="3">
    <location>
        <begin position="41"/>
        <end position="209"/>
    </location>
</feature>
<dbReference type="InterPro" id="IPR036390">
    <property type="entry name" value="WH_DNA-bd_sf"/>
</dbReference>
<dbReference type="SUPFAM" id="SSF46785">
    <property type="entry name" value="Winged helix' DNA-binding domain"/>
    <property type="match status" value="1"/>
</dbReference>
<dbReference type="PANTHER" id="PTHR12558">
    <property type="entry name" value="CELL DIVISION CYCLE 16,23,27"/>
    <property type="match status" value="1"/>
</dbReference>
<dbReference type="PANTHER" id="PTHR12558:SF13">
    <property type="entry name" value="CELL DIVISION CYCLE PROTEIN 27 HOMOLOG"/>
    <property type="match status" value="1"/>
</dbReference>
<evidence type="ECO:0000313" key="5">
    <source>
        <dbReference type="Proteomes" id="UP000315914"/>
    </source>
</evidence>
<dbReference type="Gene3D" id="3.40.50.300">
    <property type="entry name" value="P-loop containing nucleotide triphosphate hydrolases"/>
    <property type="match status" value="1"/>
</dbReference>
<dbReference type="EMBL" id="VITW01000004">
    <property type="protein sequence ID" value="TWB76101.1"/>
    <property type="molecule type" value="Genomic_DNA"/>
</dbReference>
<feature type="repeat" description="TPR" evidence="2">
    <location>
        <begin position="461"/>
        <end position="494"/>
    </location>
</feature>
<dbReference type="Pfam" id="PF13191">
    <property type="entry name" value="AAA_16"/>
    <property type="match status" value="1"/>
</dbReference>
<dbReference type="InterPro" id="IPR011990">
    <property type="entry name" value="TPR-like_helical_dom_sf"/>
</dbReference>
<dbReference type="InterPro" id="IPR027417">
    <property type="entry name" value="P-loop_NTPase"/>
</dbReference>
<dbReference type="Pfam" id="PF14559">
    <property type="entry name" value="TPR_19"/>
    <property type="match status" value="1"/>
</dbReference>
<evidence type="ECO:0000256" key="2">
    <source>
        <dbReference type="PROSITE-ProRule" id="PRU00339"/>
    </source>
</evidence>
<dbReference type="SMART" id="SM00028">
    <property type="entry name" value="TPR"/>
    <property type="match status" value="8"/>
</dbReference>
<keyword evidence="2" id="KW-0802">TPR repeat</keyword>
<organism evidence="4 5">
    <name type="scientific">Bradyrhizobium sacchari</name>
    <dbReference type="NCBI Taxonomy" id="1399419"/>
    <lineage>
        <taxon>Bacteria</taxon>
        <taxon>Pseudomonadati</taxon>
        <taxon>Pseudomonadota</taxon>
        <taxon>Alphaproteobacteria</taxon>
        <taxon>Hyphomicrobiales</taxon>
        <taxon>Nitrobacteraceae</taxon>
        <taxon>Bradyrhizobium</taxon>
    </lineage>
</organism>
<keyword evidence="1" id="KW-0238">DNA-binding</keyword>
<gene>
    <name evidence="4" type="ORF">FBZ95_104281</name>
</gene>
<dbReference type="InterPro" id="IPR003593">
    <property type="entry name" value="AAA+_ATPase"/>
</dbReference>
<name>A0A560JYH5_9BRAD</name>
<dbReference type="Gene3D" id="1.10.10.10">
    <property type="entry name" value="Winged helix-like DNA-binding domain superfamily/Winged helix DNA-binding domain"/>
    <property type="match status" value="1"/>
</dbReference>
<dbReference type="AlphaFoldDB" id="A0A560JYH5"/>
<reference evidence="4 5" key="1">
    <citation type="submission" date="2019-06" db="EMBL/GenBank/DDBJ databases">
        <title>Genomic Encyclopedia of Type Strains, Phase IV (KMG-V): Genome sequencing to study the core and pangenomes of soil and plant-associated prokaryotes.</title>
        <authorList>
            <person name="Whitman W."/>
        </authorList>
    </citation>
    <scope>NUCLEOTIDE SEQUENCE [LARGE SCALE GENOMIC DNA]</scope>
    <source>
        <strain evidence="4 5">BR 10556</strain>
    </source>
</reference>
<dbReference type="GO" id="GO:0003677">
    <property type="term" value="F:DNA binding"/>
    <property type="evidence" value="ECO:0007669"/>
    <property type="project" value="UniProtKB-KW"/>
</dbReference>
<dbReference type="Gene3D" id="1.25.40.10">
    <property type="entry name" value="Tetratricopeptide repeat domain"/>
    <property type="match status" value="3"/>
</dbReference>
<dbReference type="SMART" id="SM00382">
    <property type="entry name" value="AAA"/>
    <property type="match status" value="1"/>
</dbReference>
<dbReference type="InterPro" id="IPR041664">
    <property type="entry name" value="AAA_16"/>
</dbReference>
<protein>
    <submittedName>
        <fullName evidence="4">Tetratricopeptide repeat protein</fullName>
    </submittedName>
</protein>
<dbReference type="InterPro" id="IPR036388">
    <property type="entry name" value="WH-like_DNA-bd_sf"/>
</dbReference>
<evidence type="ECO:0000256" key="1">
    <source>
        <dbReference type="ARBA" id="ARBA00023125"/>
    </source>
</evidence>
<evidence type="ECO:0000313" key="4">
    <source>
        <dbReference type="EMBL" id="TWB76101.1"/>
    </source>
</evidence>
<dbReference type="SUPFAM" id="SSF48452">
    <property type="entry name" value="TPR-like"/>
    <property type="match status" value="2"/>
</dbReference>
<evidence type="ECO:0000259" key="3">
    <source>
        <dbReference type="SMART" id="SM00382"/>
    </source>
</evidence>
<dbReference type="Proteomes" id="UP000315914">
    <property type="component" value="Unassembled WGS sequence"/>
</dbReference>
<comment type="caution">
    <text evidence="4">The sequence shown here is derived from an EMBL/GenBank/DDBJ whole genome shotgun (WGS) entry which is preliminary data.</text>
</comment>
<feature type="repeat" description="TPR" evidence="2">
    <location>
        <begin position="495"/>
        <end position="528"/>
    </location>
</feature>
<dbReference type="STRING" id="1399419.A5906_26190"/>
<sequence>MPSTYRFNPGFQSDDESVQNFIVRKADLAQVLGPLREGATIPPRVLIVAPRGAGKTTLCRRVLAEVNRDPALRARWHPVFFGEESYAITTPGEFFLECLFHLQDRSDDRTIKDAYEQALSPQSEKDLIDIALKTLRAFSKRVGKRLLIIVENFQTILDDQIGSGAKDLLKRLSDADCFGVLATSVSQLVTEENVALPRDFLRLDLKPLSREECRALWNALTRQDIKTERIRPLEILTGGSPRLLHILAEFMRSPSLHNLMENLNFLIDQNTEYFKSQLDSLPPTERKIFAALLEAWDPATAKQVSDAARVTTNTASAMLSRLTERGAVIKSPGYGKTALYSASERLFNIYYLMRRRSHPSSRVRALVSFMTDYYDRDELIDTATTLAREACSVGPDSRMDYHAFYDAILARAPVLVRTSILERTPPDFLTSFTAHQKATAESARANAALPATESRGVDNALQALLGRAQQFTDDGDLERAIELYSEATQLRPEAVAPWMKLAVLYISEDRAEEAIKASQEVIRLRPKNPWGPTIKGMAHVIAGETDLAEASFAMALDIEPEYGMAIAELAAIKEKKGQRQLALQLYEKAATLDALTDTTRAGYARVLQEENRAREAEELLRAAIDEDEEFVSRRALVELLSDSGRQQEGFDVLRRVAMRSQDWRHWADLGSFLLARDSRDEDAAEALAKSIAFGAEDPMVFVSYARALQRSGEPPGRIIEVAKDLVERLHDDRDAWTSAGFLASAAGDKTLAEAYARKAINIVDDAHGWLTLAVLLQEQPKRSSEAEEAFRRAVVLAQKDRFCSPVRLLAEFLVHRGEETAAQEEISKWFAGDTRCYCCSVLEGDIAARSGNSDSARRAYRSALEQREDGIHALTGLSRFVDREEGEDLIARAMASDPSDHRCLLARARLRQDDLESQIEDASEAIRLSSSYAEAHLFLARTLLSHNEANRAQMHLELALKELPKQRELTPMFVDAAMAVAEAGHGDRVRSILENDEFGSTMEPLIVALRIRRGDTPIVAKEVMEVAMDIANNAPASKRIAAKLNPN</sequence>
<dbReference type="SUPFAM" id="SSF52540">
    <property type="entry name" value="P-loop containing nucleoside triphosphate hydrolases"/>
    <property type="match status" value="1"/>
</dbReference>
<dbReference type="PROSITE" id="PS50005">
    <property type="entry name" value="TPR"/>
    <property type="match status" value="2"/>
</dbReference>
<dbReference type="RefSeq" id="WP_080134658.1">
    <property type="nucleotide sequence ID" value="NZ_LWIG01000007.1"/>
</dbReference>